<accession>A0A846YTR3</accession>
<dbReference type="InterPro" id="IPR001867">
    <property type="entry name" value="OmpR/PhoB-type_DNA-bd"/>
</dbReference>
<dbReference type="InterPro" id="IPR027417">
    <property type="entry name" value="P-loop_NTPase"/>
</dbReference>
<dbReference type="GO" id="GO:0006355">
    <property type="term" value="P:regulation of DNA-templated transcription"/>
    <property type="evidence" value="ECO:0007669"/>
    <property type="project" value="InterPro"/>
</dbReference>
<dbReference type="PROSITE" id="PS51755">
    <property type="entry name" value="OMPR_PHOB"/>
    <property type="match status" value="1"/>
</dbReference>
<keyword evidence="2 3" id="KW-0238">DNA-binding</keyword>
<proteinExistence type="inferred from homology"/>
<evidence type="ECO:0000256" key="2">
    <source>
        <dbReference type="ARBA" id="ARBA00023125"/>
    </source>
</evidence>
<dbReference type="InterPro" id="IPR036388">
    <property type="entry name" value="WH-like_DNA-bd_sf"/>
</dbReference>
<dbReference type="GO" id="GO:0000160">
    <property type="term" value="P:phosphorelay signal transduction system"/>
    <property type="evidence" value="ECO:0007669"/>
    <property type="project" value="InterPro"/>
</dbReference>
<evidence type="ECO:0000256" key="3">
    <source>
        <dbReference type="PROSITE-ProRule" id="PRU01091"/>
    </source>
</evidence>
<dbReference type="GO" id="GO:0043531">
    <property type="term" value="F:ADP binding"/>
    <property type="evidence" value="ECO:0007669"/>
    <property type="project" value="InterPro"/>
</dbReference>
<dbReference type="PRINTS" id="PR00364">
    <property type="entry name" value="DISEASERSIST"/>
</dbReference>
<dbReference type="SUPFAM" id="SSF48452">
    <property type="entry name" value="TPR-like"/>
    <property type="match status" value="2"/>
</dbReference>
<gene>
    <name evidence="5" type="ORF">HGB48_07035</name>
</gene>
<dbReference type="SUPFAM" id="SSF52540">
    <property type="entry name" value="P-loop containing nucleoside triphosphate hydrolases"/>
    <property type="match status" value="1"/>
</dbReference>
<sequence length="1008" mass="107572">MRVAILGPLVVTDQERHVAVGGARLRALLVRLALEPGRTVSVEALVQALWPEGGPGVHALQALVSRLRRCLPDGRLRSVPGGYVLDVESVDAPEFERLAREGRRALRDGDAEGAARRLREALALWRGDALADAAGIPFADAAAVRLRALRTAAVEDRVAAELAGGGDPARLVAELEELAALHPLRERPRALLVEALHRGGRSAEALAAFEQFRGLLAEELGADPGEELQDAYLAVLRAAPKQRARGNLRVPPTSFVGRETECAWVARALWAGRLVTLIGPGGAGKTRLAAKVGADVAGRFPGGVWLVELAAVDDPAEVPRAIADVLGVRDGTHRLVEALSADETLIVLDNCEHVVDAAARVVHELLGTCPSLRVLATGRERLGVDGEALCPVPPLEAASSVELFTERARAVRPGFEADGEAIADICRRLDGLPLAIELAAARLRSMSLEQLAARLDDRFRLLTGGNRTALPRHRTLRAVVGWSWDLLDDAERRFAERLSVFPGTITPESASEVTGAGNALGLLDALVDRSLLQAVDGPEPRFRMLETVREYGLERLADDDEVGKVRDAHVQCFLDLAERAEPHLRRPEQLTWIPLLAAERDNLLAALQHAVDGGDAEKAVRMGAALAAFWMIQGDHAEAARRLRLALAVPRRGPVPGEAAALGGYVFNTVLSGGDARDDPLIGERREDAHPLAALIEPAAALLNDDPAGGVAAIDRRLPDSDPWTSAALYLMRAMLNGNRGEMGAAREDIAAAQAGFREAGERAGLALALTFAAETQIVDGHFDAAVTALEESVGLLRELDQDGDTGMQRVMLAMARARSGDVRRARDELSSMIAPGAATPSRHLVQVLLALGDLARHAGDAEEAREHYAAAGRELDRVPSYPQYRSLLEAAYGRLALGRDDPAAARGHLRKALALAADAPDMPIAAVAGYVVARLRAAEDPRGAAEALGAASVLRGAPDAFNPDVVQLTRDLSEDLGERAYRDAYGRGRRLGVDGALALLHAQLRRR</sequence>
<dbReference type="EMBL" id="JAAXPI010000006">
    <property type="protein sequence ID" value="NKZ03501.1"/>
    <property type="molecule type" value="Genomic_DNA"/>
</dbReference>
<dbReference type="PANTHER" id="PTHR47691">
    <property type="entry name" value="REGULATOR-RELATED"/>
    <property type="match status" value="1"/>
</dbReference>
<dbReference type="Pfam" id="PF25872">
    <property type="entry name" value="HTH_77"/>
    <property type="match status" value="1"/>
</dbReference>
<dbReference type="InterPro" id="IPR016032">
    <property type="entry name" value="Sig_transdc_resp-reg_C-effctor"/>
</dbReference>
<dbReference type="Gene3D" id="1.10.10.10">
    <property type="entry name" value="Winged helix-like DNA-binding domain superfamily/Winged helix DNA-binding domain"/>
    <property type="match status" value="1"/>
</dbReference>
<dbReference type="InterPro" id="IPR058852">
    <property type="entry name" value="HTH_77"/>
</dbReference>
<dbReference type="SUPFAM" id="SSF46894">
    <property type="entry name" value="C-terminal effector domain of the bipartite response regulators"/>
    <property type="match status" value="1"/>
</dbReference>
<evidence type="ECO:0000313" key="6">
    <source>
        <dbReference type="Proteomes" id="UP000579250"/>
    </source>
</evidence>
<feature type="domain" description="OmpR/PhoB-type" evidence="4">
    <location>
        <begin position="1"/>
        <end position="87"/>
    </location>
</feature>
<dbReference type="PANTHER" id="PTHR47691:SF3">
    <property type="entry name" value="HTH-TYPE TRANSCRIPTIONAL REGULATOR RV0890C-RELATED"/>
    <property type="match status" value="1"/>
</dbReference>
<dbReference type="SMART" id="SM01043">
    <property type="entry name" value="BTAD"/>
    <property type="match status" value="1"/>
</dbReference>
<dbReference type="Pfam" id="PF03704">
    <property type="entry name" value="BTAD"/>
    <property type="match status" value="1"/>
</dbReference>
<dbReference type="Gene3D" id="1.25.40.10">
    <property type="entry name" value="Tetratricopeptide repeat domain"/>
    <property type="match status" value="2"/>
</dbReference>
<evidence type="ECO:0000256" key="1">
    <source>
        <dbReference type="ARBA" id="ARBA00005820"/>
    </source>
</evidence>
<organism evidence="5 6">
    <name type="scientific">Actinomadura latina</name>
    <dbReference type="NCBI Taxonomy" id="163603"/>
    <lineage>
        <taxon>Bacteria</taxon>
        <taxon>Bacillati</taxon>
        <taxon>Actinomycetota</taxon>
        <taxon>Actinomycetes</taxon>
        <taxon>Streptosporangiales</taxon>
        <taxon>Thermomonosporaceae</taxon>
        <taxon>Actinomadura</taxon>
    </lineage>
</organism>
<name>A0A846YTR3_9ACTN</name>
<dbReference type="GO" id="GO:0003677">
    <property type="term" value="F:DNA binding"/>
    <property type="evidence" value="ECO:0007669"/>
    <property type="project" value="UniProtKB-UniRule"/>
</dbReference>
<protein>
    <submittedName>
        <fullName evidence="5">AfsR/SARP family transcriptional regulator</fullName>
    </submittedName>
</protein>
<keyword evidence="6" id="KW-1185">Reference proteome</keyword>
<dbReference type="Proteomes" id="UP000579250">
    <property type="component" value="Unassembled WGS sequence"/>
</dbReference>
<reference evidence="5 6" key="1">
    <citation type="submission" date="2020-04" db="EMBL/GenBank/DDBJ databases">
        <title>MicrobeNet Type strains.</title>
        <authorList>
            <person name="Nicholson A.C."/>
        </authorList>
    </citation>
    <scope>NUCLEOTIDE SEQUENCE [LARGE SCALE GENOMIC DNA]</scope>
    <source>
        <strain evidence="5 6">ATCC BAA-277</strain>
    </source>
</reference>
<comment type="caution">
    <text evidence="5">The sequence shown here is derived from an EMBL/GenBank/DDBJ whole genome shotgun (WGS) entry which is preliminary data.</text>
</comment>
<comment type="similarity">
    <text evidence="1">Belongs to the AfsR/DnrI/RedD regulatory family.</text>
</comment>
<dbReference type="CDD" id="cd15831">
    <property type="entry name" value="BTAD"/>
    <property type="match status" value="1"/>
</dbReference>
<dbReference type="InterPro" id="IPR005158">
    <property type="entry name" value="BTAD"/>
</dbReference>
<dbReference type="RefSeq" id="WP_067636779.1">
    <property type="nucleotide sequence ID" value="NZ_JAAXPI010000006.1"/>
</dbReference>
<dbReference type="SMART" id="SM00862">
    <property type="entry name" value="Trans_reg_C"/>
    <property type="match status" value="1"/>
</dbReference>
<feature type="DNA-binding region" description="OmpR/PhoB-type" evidence="3">
    <location>
        <begin position="1"/>
        <end position="87"/>
    </location>
</feature>
<evidence type="ECO:0000259" key="4">
    <source>
        <dbReference type="PROSITE" id="PS51755"/>
    </source>
</evidence>
<dbReference type="InterPro" id="IPR011990">
    <property type="entry name" value="TPR-like_helical_dom_sf"/>
</dbReference>
<evidence type="ECO:0000313" key="5">
    <source>
        <dbReference type="EMBL" id="NKZ03501.1"/>
    </source>
</evidence>
<dbReference type="Gene3D" id="3.40.50.300">
    <property type="entry name" value="P-loop containing nucleotide triphosphate hydrolases"/>
    <property type="match status" value="1"/>
</dbReference>
<dbReference type="AlphaFoldDB" id="A0A846YTR3"/>